<evidence type="ECO:0000313" key="2">
    <source>
        <dbReference type="EMBL" id="TVU08733.1"/>
    </source>
</evidence>
<evidence type="ECO:0000313" key="3">
    <source>
        <dbReference type="Proteomes" id="UP000324897"/>
    </source>
</evidence>
<feature type="chain" id="PRO_5023845567" evidence="1">
    <location>
        <begin position="25"/>
        <end position="150"/>
    </location>
</feature>
<dbReference type="Gramene" id="TVU08733">
    <property type="protein sequence ID" value="TVU08733"/>
    <property type="gene ID" value="EJB05_42145"/>
</dbReference>
<sequence>MAQQHYILAVALSVASVILSGCLAADEPGMAYDFLGMNNLPRGLLPKGVQSCTIEQPEGMLHVFLEGECNFALTADGGQVYKMRFASTAGGIVKPASIHEVFGVSMQVNFGWHTVSAIDRDGFKLIFLVEGASSALAFPIGSFAASPSCS</sequence>
<organism evidence="2 3">
    <name type="scientific">Eragrostis curvula</name>
    <name type="common">weeping love grass</name>
    <dbReference type="NCBI Taxonomy" id="38414"/>
    <lineage>
        <taxon>Eukaryota</taxon>
        <taxon>Viridiplantae</taxon>
        <taxon>Streptophyta</taxon>
        <taxon>Embryophyta</taxon>
        <taxon>Tracheophyta</taxon>
        <taxon>Spermatophyta</taxon>
        <taxon>Magnoliopsida</taxon>
        <taxon>Liliopsida</taxon>
        <taxon>Poales</taxon>
        <taxon>Poaceae</taxon>
        <taxon>PACMAD clade</taxon>
        <taxon>Chloridoideae</taxon>
        <taxon>Eragrostideae</taxon>
        <taxon>Eragrostidinae</taxon>
        <taxon>Eragrostis</taxon>
    </lineage>
</organism>
<protein>
    <submittedName>
        <fullName evidence="2">Uncharacterized protein</fullName>
    </submittedName>
</protein>
<dbReference type="Proteomes" id="UP000324897">
    <property type="component" value="Chromosome 3"/>
</dbReference>
<comment type="caution">
    <text evidence="2">The sequence shown here is derived from an EMBL/GenBank/DDBJ whole genome shotgun (WGS) entry which is preliminary data.</text>
</comment>
<dbReference type="InterPro" id="IPR036758">
    <property type="entry name" value="At5g01610-like"/>
</dbReference>
<dbReference type="Gene3D" id="2.30.240.10">
    <property type="entry name" value="At5g01610-like"/>
    <property type="match status" value="1"/>
</dbReference>
<feature type="non-terminal residue" evidence="2">
    <location>
        <position position="1"/>
    </location>
</feature>
<feature type="signal peptide" evidence="1">
    <location>
        <begin position="1"/>
        <end position="24"/>
    </location>
</feature>
<dbReference type="AlphaFoldDB" id="A0A5J9TBG5"/>
<keyword evidence="1" id="KW-0732">Signal</keyword>
<evidence type="ECO:0000256" key="1">
    <source>
        <dbReference type="SAM" id="SignalP"/>
    </source>
</evidence>
<reference evidence="2 3" key="1">
    <citation type="journal article" date="2019" name="Sci. Rep.">
        <title>A high-quality genome of Eragrostis curvula grass provides insights into Poaceae evolution and supports new strategies to enhance forage quality.</title>
        <authorList>
            <person name="Carballo J."/>
            <person name="Santos B.A.C.M."/>
            <person name="Zappacosta D."/>
            <person name="Garbus I."/>
            <person name="Selva J.P."/>
            <person name="Gallo C.A."/>
            <person name="Diaz A."/>
            <person name="Albertini E."/>
            <person name="Caccamo M."/>
            <person name="Echenique V."/>
        </authorList>
    </citation>
    <scope>NUCLEOTIDE SEQUENCE [LARGE SCALE GENOMIC DNA]</scope>
    <source>
        <strain evidence="3">cv. Victoria</strain>
        <tissue evidence="2">Leaf</tissue>
    </source>
</reference>
<proteinExistence type="predicted"/>
<dbReference type="PANTHER" id="PTHR31676:SF92">
    <property type="entry name" value="XYLANASE INHIBITOR C-TERMINAL DOMAIN-CONTAINING PROTEIN"/>
    <property type="match status" value="1"/>
</dbReference>
<dbReference type="EMBL" id="RWGY01000039">
    <property type="protein sequence ID" value="TVU08733.1"/>
    <property type="molecule type" value="Genomic_DNA"/>
</dbReference>
<dbReference type="SUPFAM" id="SSF141562">
    <property type="entry name" value="At5g01610-like"/>
    <property type="match status" value="1"/>
</dbReference>
<accession>A0A5J9TBG5</accession>
<name>A0A5J9TBG5_9POAL</name>
<dbReference type="PANTHER" id="PTHR31676">
    <property type="entry name" value="T31J12.3 PROTEIN-RELATED"/>
    <property type="match status" value="1"/>
</dbReference>
<gene>
    <name evidence="2" type="ORF">EJB05_42145</name>
</gene>
<dbReference type="Pfam" id="PF04398">
    <property type="entry name" value="DUF538"/>
    <property type="match status" value="1"/>
</dbReference>
<keyword evidence="3" id="KW-1185">Reference proteome</keyword>
<dbReference type="InterPro" id="IPR007493">
    <property type="entry name" value="DUF538"/>
</dbReference>